<reference evidence="2 3" key="1">
    <citation type="submission" date="2020-11" db="EMBL/GenBank/DDBJ databases">
        <authorList>
            <person name="Peeters C."/>
        </authorList>
    </citation>
    <scope>NUCLEOTIDE SEQUENCE [LARGE SCALE GENOMIC DNA]</scope>
    <source>
        <strain evidence="2 3">LMG 7974</strain>
    </source>
</reference>
<dbReference type="Proteomes" id="UP000789803">
    <property type="component" value="Unassembled WGS sequence"/>
</dbReference>
<gene>
    <name evidence="2" type="ORF">LMG7974_01949</name>
</gene>
<proteinExistence type="predicted"/>
<protein>
    <recommendedName>
        <fullName evidence="1">DUF6984 domain-containing protein</fullName>
    </recommendedName>
</protein>
<dbReference type="EMBL" id="CAJHOF010000048">
    <property type="protein sequence ID" value="CAD7289863.1"/>
    <property type="molecule type" value="Genomic_DNA"/>
</dbReference>
<comment type="caution">
    <text evidence="2">The sequence shown here is derived from an EMBL/GenBank/DDBJ whole genome shotgun (WGS) entry which is preliminary data.</text>
</comment>
<feature type="domain" description="DUF6984" evidence="1">
    <location>
        <begin position="6"/>
        <end position="109"/>
    </location>
</feature>
<sequence length="117" mass="13862">MLNNIRCMTKNEKLLLKVLLGNIKEKYRNINFIYSNTIINWGDSSGSFDFVYETKIDPKNNRSTNISKVYFYDVDKIICEVILLAYIDKQYLYCIDILKLGENDLIQLPTNEREFFI</sequence>
<evidence type="ECO:0000259" key="1">
    <source>
        <dbReference type="Pfam" id="PF22480"/>
    </source>
</evidence>
<organism evidence="2 3">
    <name type="scientific">Campylobacter majalis</name>
    <dbReference type="NCBI Taxonomy" id="2790656"/>
    <lineage>
        <taxon>Bacteria</taxon>
        <taxon>Pseudomonadati</taxon>
        <taxon>Campylobacterota</taxon>
        <taxon>Epsilonproteobacteria</taxon>
        <taxon>Campylobacterales</taxon>
        <taxon>Campylobacteraceae</taxon>
        <taxon>Campylobacter</taxon>
    </lineage>
</organism>
<evidence type="ECO:0000313" key="2">
    <source>
        <dbReference type="EMBL" id="CAD7289863.1"/>
    </source>
</evidence>
<name>A0ABM8QAI0_9BACT</name>
<evidence type="ECO:0000313" key="3">
    <source>
        <dbReference type="Proteomes" id="UP000789803"/>
    </source>
</evidence>
<keyword evidence="3" id="KW-1185">Reference proteome</keyword>
<accession>A0ABM8QAI0</accession>
<dbReference type="Pfam" id="PF22480">
    <property type="entry name" value="DUF6984"/>
    <property type="match status" value="1"/>
</dbReference>
<dbReference type="InterPro" id="IPR054253">
    <property type="entry name" value="DUF6984"/>
</dbReference>